<feature type="transmembrane region" description="Helical" evidence="2">
    <location>
        <begin position="26"/>
        <end position="47"/>
    </location>
</feature>
<accession>A0A3M6QZ25</accession>
<evidence type="ECO:0000256" key="2">
    <source>
        <dbReference type="SAM" id="Phobius"/>
    </source>
</evidence>
<dbReference type="Pfam" id="PF11990">
    <property type="entry name" value="DUF3487"/>
    <property type="match status" value="1"/>
</dbReference>
<name>A0A3M6QZ25_9BURK</name>
<protein>
    <submittedName>
        <fullName evidence="3">TIGR03750 family conjugal transfer protein</fullName>
    </submittedName>
</protein>
<keyword evidence="2" id="KW-0472">Membrane</keyword>
<dbReference type="AlphaFoldDB" id="A0A3M6QZ25"/>
<keyword evidence="4" id="KW-1185">Reference proteome</keyword>
<evidence type="ECO:0000256" key="1">
    <source>
        <dbReference type="SAM" id="MobiDB-lite"/>
    </source>
</evidence>
<keyword evidence="2" id="KW-1133">Transmembrane helix</keyword>
<dbReference type="OrthoDB" id="8907898at2"/>
<proteinExistence type="predicted"/>
<dbReference type="Proteomes" id="UP000278006">
    <property type="component" value="Unassembled WGS sequence"/>
</dbReference>
<dbReference type="RefSeq" id="WP_122226266.1">
    <property type="nucleotide sequence ID" value="NZ_RDQO01000001.1"/>
</dbReference>
<dbReference type="InterPro" id="IPR021877">
    <property type="entry name" value="DUF3487"/>
</dbReference>
<feature type="compositionally biased region" description="Basic residues" evidence="1">
    <location>
        <begin position="139"/>
        <end position="149"/>
    </location>
</feature>
<dbReference type="EMBL" id="RDQO01000001">
    <property type="protein sequence ID" value="RMX08143.1"/>
    <property type="molecule type" value="Genomic_DNA"/>
</dbReference>
<reference evidence="3 4" key="1">
    <citation type="submission" date="2018-10" db="EMBL/GenBank/DDBJ databases">
        <title>Draft genome of Cortibacter populi DSM10536.</title>
        <authorList>
            <person name="Bernier A.-M."/>
            <person name="Bernard K."/>
        </authorList>
    </citation>
    <scope>NUCLEOTIDE SEQUENCE [LARGE SCALE GENOMIC DNA]</scope>
    <source>
        <strain evidence="3 4">DSM 105136</strain>
    </source>
</reference>
<keyword evidence="2" id="KW-0812">Transmembrane</keyword>
<comment type="caution">
    <text evidence="3">The sequence shown here is derived from an EMBL/GenBank/DDBJ whole genome shotgun (WGS) entry which is preliminary data.</text>
</comment>
<organism evidence="3 4">
    <name type="scientific">Corticibacter populi</name>
    <dbReference type="NCBI Taxonomy" id="1550736"/>
    <lineage>
        <taxon>Bacteria</taxon>
        <taxon>Pseudomonadati</taxon>
        <taxon>Pseudomonadota</taxon>
        <taxon>Betaproteobacteria</taxon>
        <taxon>Burkholderiales</taxon>
        <taxon>Comamonadaceae</taxon>
        <taxon>Corticibacter</taxon>
    </lineage>
</organism>
<gene>
    <name evidence="3" type="ORF">D8I35_03205</name>
</gene>
<evidence type="ECO:0000313" key="3">
    <source>
        <dbReference type="EMBL" id="RMX08143.1"/>
    </source>
</evidence>
<feature type="region of interest" description="Disordered" evidence="1">
    <location>
        <begin position="130"/>
        <end position="161"/>
    </location>
</feature>
<feature type="transmembrane region" description="Helical" evidence="2">
    <location>
        <begin position="53"/>
        <end position="76"/>
    </location>
</feature>
<sequence>MQHKAVITDLVNSEPNVFQGMNVTEAAFIGGISMVVFLVAGGAVFAATGLWQAILLLAVFGPLVVLYLASAQLAVIKRGRPDGYYGQAIHRWLAARNVVTDKSISRSGGWDIGRRILGFESPFHMPFSSGLPSAATSRKQARPVARRAPFKQTARTTRTEP</sequence>
<dbReference type="NCBIfam" id="TIGR03750">
    <property type="entry name" value="conj_TIGR03750"/>
    <property type="match status" value="1"/>
</dbReference>
<evidence type="ECO:0000313" key="4">
    <source>
        <dbReference type="Proteomes" id="UP000278006"/>
    </source>
</evidence>